<dbReference type="Proteomes" id="UP001623232">
    <property type="component" value="Chromosome"/>
</dbReference>
<proteinExistence type="predicted"/>
<gene>
    <name evidence="2" type="ORF">QEZ52_04305</name>
</gene>
<dbReference type="EMBL" id="CP123584">
    <property type="protein sequence ID" value="WZK89778.1"/>
    <property type="molecule type" value="Genomic_DNA"/>
</dbReference>
<sequence>MTNDKPERQFTGRHALMVFGGAFAVIIGVNIALAVSAVKTFPGLEVKSSYVAGQEFNSRRSAQEALGWSVLASSGGGLVVLEITDENGHPVEVASLDATLGRATQIKDDMRPDFKFDGSAYVAPAELAPGNWNIRMKATANDGTEFTQRVVLYVKG</sequence>
<dbReference type="RefSeq" id="WP_406648221.1">
    <property type="nucleotide sequence ID" value="NZ_CP123584.1"/>
</dbReference>
<reference evidence="2 3" key="1">
    <citation type="submission" date="2023-04" db="EMBL/GenBank/DDBJ databases">
        <title>Complete genome sequence of Alisedimentitalea scapharcae.</title>
        <authorList>
            <person name="Rong J.-C."/>
            <person name="Yi M.-L."/>
            <person name="Zhao Q."/>
        </authorList>
    </citation>
    <scope>NUCLEOTIDE SEQUENCE [LARGE SCALE GENOMIC DNA]</scope>
    <source>
        <strain evidence="2 3">KCTC 42119</strain>
    </source>
</reference>
<dbReference type="InterPro" id="IPR008620">
    <property type="entry name" value="FixH"/>
</dbReference>
<accession>A0ABZ2XV70</accession>
<protein>
    <submittedName>
        <fullName evidence="2">FixH family protein</fullName>
    </submittedName>
</protein>
<keyword evidence="1" id="KW-1133">Transmembrane helix</keyword>
<dbReference type="Pfam" id="PF05751">
    <property type="entry name" value="FixH"/>
    <property type="match status" value="1"/>
</dbReference>
<organism evidence="2 3">
    <name type="scientific">Aliisedimentitalea scapharcae</name>
    <dbReference type="NCBI Taxonomy" id="1524259"/>
    <lineage>
        <taxon>Bacteria</taxon>
        <taxon>Pseudomonadati</taxon>
        <taxon>Pseudomonadota</taxon>
        <taxon>Alphaproteobacteria</taxon>
        <taxon>Rhodobacterales</taxon>
        <taxon>Roseobacteraceae</taxon>
        <taxon>Aliisedimentitalea</taxon>
    </lineage>
</organism>
<keyword evidence="1" id="KW-0812">Transmembrane</keyword>
<evidence type="ECO:0000313" key="3">
    <source>
        <dbReference type="Proteomes" id="UP001623232"/>
    </source>
</evidence>
<keyword evidence="1" id="KW-0472">Membrane</keyword>
<evidence type="ECO:0000256" key="1">
    <source>
        <dbReference type="SAM" id="Phobius"/>
    </source>
</evidence>
<keyword evidence="3" id="KW-1185">Reference proteome</keyword>
<evidence type="ECO:0000313" key="2">
    <source>
        <dbReference type="EMBL" id="WZK89778.1"/>
    </source>
</evidence>
<dbReference type="PIRSF" id="PIRSF011386">
    <property type="entry name" value="FixH"/>
    <property type="match status" value="1"/>
</dbReference>
<dbReference type="InterPro" id="IPR018037">
    <property type="entry name" value="FixH_proteobacterial"/>
</dbReference>
<feature type="transmembrane region" description="Helical" evidence="1">
    <location>
        <begin position="15"/>
        <end position="38"/>
    </location>
</feature>
<name>A0ABZ2XV70_9RHOB</name>